<evidence type="ECO:0000259" key="3">
    <source>
        <dbReference type="Pfam" id="PF05598"/>
    </source>
</evidence>
<name>A0A140KZD6_9FIRM</name>
<dbReference type="AlphaFoldDB" id="A0A140KZD6"/>
<dbReference type="Pfam" id="PF01609">
    <property type="entry name" value="DDE_Tnp_1"/>
    <property type="match status" value="1"/>
</dbReference>
<dbReference type="Proteomes" id="UP000070427">
    <property type="component" value="Unassembled WGS sequence"/>
</dbReference>
<sequence length="463" mass="52516">MLIIRNEDFEQLSVFDQLLPKSCLELKGELAVIDKILDDESLLTPFIEKLNSKCGRPSIPLDTYIRMMYLKFRYNLGYETLCKEVSDSISWKVFCHIPVCAEVPDYTTLAKLTKRFGEDTLEKLNTLILRKALEKKLIKARKIRIDTTVIKSNIHHPTDASLLSDGVKVLTRLVKKVKDAGVAVKSEFQDRTRSVKKRILNIVKFAKNRNNEAKESVRKKVKELVEITKDVLHSANKVLTMAKDEIKKVKNKQRSSKAALIQKLDDAISAVGKIIKQTNEVLKGNTSIPDRIVSIFDQGARPIKRGKAKAEIEFGRKVALAESEEGLIISSHVEEGNPCDKTLAVQMVKKSIDVLNKVPEEVAADRGFYSSENEREIQGLNVKHVAIPKPGKKSEKRLKHERQHWFKRLIRWRAGGEATIGLLKRKYGFGVCLFHGENTGIWVNLSIFSYNVTKLAKLMVQIC</sequence>
<dbReference type="GO" id="GO:0006313">
    <property type="term" value="P:DNA transposition"/>
    <property type="evidence" value="ECO:0007669"/>
    <property type="project" value="InterPro"/>
</dbReference>
<feature type="coiled-coil region" evidence="1">
    <location>
        <begin position="203"/>
        <end position="252"/>
    </location>
</feature>
<dbReference type="OrthoDB" id="1721936at2"/>
<dbReference type="Pfam" id="PF05598">
    <property type="entry name" value="DUF772"/>
    <property type="match status" value="1"/>
</dbReference>
<dbReference type="PATRIC" id="fig|520764.3.peg.2684"/>
<dbReference type="InterPro" id="IPR008490">
    <property type="entry name" value="Transposase_InsH_N"/>
</dbReference>
<dbReference type="EMBL" id="LOED01000082">
    <property type="protein sequence ID" value="KXG73661.1"/>
    <property type="molecule type" value="Genomic_DNA"/>
</dbReference>
<reference evidence="4 5" key="1">
    <citation type="submission" date="2015-12" db="EMBL/GenBank/DDBJ databases">
        <title>Draft genome sequnece of Fervidicola ferrireducens strain Y170.</title>
        <authorList>
            <person name="Patel B.K."/>
        </authorList>
    </citation>
    <scope>NUCLEOTIDE SEQUENCE [LARGE SCALE GENOMIC DNA]</scope>
    <source>
        <strain evidence="4 5">Y170</strain>
    </source>
</reference>
<dbReference type="InterPro" id="IPR002559">
    <property type="entry name" value="Transposase_11"/>
</dbReference>
<protein>
    <recommendedName>
        <fullName evidence="6">Transposase InsH N-terminal domain-containing protein</fullName>
    </recommendedName>
</protein>
<keyword evidence="5" id="KW-1185">Reference proteome</keyword>
<organism evidence="4 5">
    <name type="scientific">Fervidicola ferrireducens</name>
    <dbReference type="NCBI Taxonomy" id="520764"/>
    <lineage>
        <taxon>Bacteria</taxon>
        <taxon>Bacillati</taxon>
        <taxon>Bacillota</taxon>
        <taxon>Clostridia</taxon>
        <taxon>Thermosediminibacterales</taxon>
        <taxon>Thermosediminibacteraceae</taxon>
        <taxon>Fervidicola</taxon>
    </lineage>
</organism>
<dbReference type="NCBIfam" id="NF033593">
    <property type="entry name" value="transpos_ISNCY_1"/>
    <property type="match status" value="1"/>
</dbReference>
<dbReference type="PANTHER" id="PTHR33803:SF3">
    <property type="entry name" value="BLL1974 PROTEIN"/>
    <property type="match status" value="1"/>
</dbReference>
<keyword evidence="1" id="KW-0175">Coiled coil</keyword>
<dbReference type="GO" id="GO:0003677">
    <property type="term" value="F:DNA binding"/>
    <property type="evidence" value="ECO:0007669"/>
    <property type="project" value="InterPro"/>
</dbReference>
<feature type="domain" description="Transposase IS4-like" evidence="2">
    <location>
        <begin position="308"/>
        <end position="438"/>
    </location>
</feature>
<evidence type="ECO:0000313" key="5">
    <source>
        <dbReference type="Proteomes" id="UP000070427"/>
    </source>
</evidence>
<dbReference type="PANTHER" id="PTHR33803">
    <property type="entry name" value="IS1478 TRANSPOSASE"/>
    <property type="match status" value="1"/>
</dbReference>
<evidence type="ECO:0008006" key="6">
    <source>
        <dbReference type="Google" id="ProtNLM"/>
    </source>
</evidence>
<dbReference type="STRING" id="520764.AN618_24760"/>
<evidence type="ECO:0000256" key="1">
    <source>
        <dbReference type="SAM" id="Coils"/>
    </source>
</evidence>
<gene>
    <name evidence="4" type="ORF">AN618_24760</name>
</gene>
<accession>A0A140KZD6</accession>
<comment type="caution">
    <text evidence="4">The sequence shown here is derived from an EMBL/GenBank/DDBJ whole genome shotgun (WGS) entry which is preliminary data.</text>
</comment>
<evidence type="ECO:0000259" key="2">
    <source>
        <dbReference type="Pfam" id="PF01609"/>
    </source>
</evidence>
<dbReference type="GO" id="GO:0004803">
    <property type="term" value="F:transposase activity"/>
    <property type="evidence" value="ECO:0007669"/>
    <property type="project" value="InterPro"/>
</dbReference>
<feature type="domain" description="Transposase InsH N-terminal" evidence="3">
    <location>
        <begin position="29"/>
        <end position="115"/>
    </location>
</feature>
<dbReference type="InParanoid" id="A0A140KZD6"/>
<dbReference type="RefSeq" id="WP_066355648.1">
    <property type="nucleotide sequence ID" value="NZ_LOED01000082.1"/>
</dbReference>
<proteinExistence type="predicted"/>
<evidence type="ECO:0000313" key="4">
    <source>
        <dbReference type="EMBL" id="KXG73661.1"/>
    </source>
</evidence>